<dbReference type="AlphaFoldDB" id="A0A0D7W4E8"/>
<dbReference type="EMBL" id="JTDV01000002">
    <property type="protein sequence ID" value="KJD34000.1"/>
    <property type="molecule type" value="Genomic_DNA"/>
</dbReference>
<evidence type="ECO:0000313" key="1">
    <source>
        <dbReference type="EMBL" id="KJD34000.1"/>
    </source>
</evidence>
<reference evidence="1 2" key="1">
    <citation type="journal article" date="2015" name="Antonie Van Leeuwenhoek">
        <title>Tamlana nanhaiensis sp. nov., isolated from surface seawater collected from the South China Sea.</title>
        <authorList>
            <person name="Liu X."/>
            <person name="Lai Q."/>
            <person name="Du Y."/>
            <person name="Li G."/>
            <person name="Sun F."/>
            <person name="Shao Z."/>
        </authorList>
    </citation>
    <scope>NUCLEOTIDE SEQUENCE [LARGE SCALE GENOMIC DNA]</scope>
    <source>
        <strain evidence="1 2">FHC16</strain>
    </source>
</reference>
<evidence type="ECO:0000313" key="2">
    <source>
        <dbReference type="Proteomes" id="UP000032361"/>
    </source>
</evidence>
<organism evidence="1 2">
    <name type="scientific">Neotamlana nanhaiensis</name>
    <dbReference type="NCBI Taxonomy" id="1382798"/>
    <lineage>
        <taxon>Bacteria</taxon>
        <taxon>Pseudomonadati</taxon>
        <taxon>Bacteroidota</taxon>
        <taxon>Flavobacteriia</taxon>
        <taxon>Flavobacteriales</taxon>
        <taxon>Flavobacteriaceae</taxon>
        <taxon>Neotamlana</taxon>
    </lineage>
</organism>
<protein>
    <submittedName>
        <fullName evidence="1">Uncharacterized protein</fullName>
    </submittedName>
</protein>
<comment type="caution">
    <text evidence="1">The sequence shown here is derived from an EMBL/GenBank/DDBJ whole genome shotgun (WGS) entry which is preliminary data.</text>
</comment>
<keyword evidence="2" id="KW-1185">Reference proteome</keyword>
<sequence length="119" mass="13996">MQQDIYKVYHNGFGIAFKWKDPITNQVQEKIQIIFRDMGFYFTHNEVKDFFNCVNAAKWNLPCNQCDLDCDSRNILLKTPCKQIDVALNRSELHAVEDLIKGTLFQLELDDYVEDLCKN</sequence>
<proteinExistence type="predicted"/>
<dbReference type="OrthoDB" id="1354274at2"/>
<dbReference type="PATRIC" id="fig|1382798.3.peg.2077"/>
<dbReference type="STRING" id="1382798.PK35_04500"/>
<dbReference type="RefSeq" id="WP_044625491.1">
    <property type="nucleotide sequence ID" value="NZ_JTDV01000002.1"/>
</dbReference>
<dbReference type="Proteomes" id="UP000032361">
    <property type="component" value="Unassembled WGS sequence"/>
</dbReference>
<gene>
    <name evidence="1" type="ORF">PK35_04500</name>
</gene>
<name>A0A0D7W4E8_9FLAO</name>
<accession>A0A0D7W4E8</accession>